<dbReference type="AlphaFoldDB" id="D3E4T2"/>
<sequence length="167" mass="20086">MTFKKEKFIKLLMFIISRSSDNYNVGKTVLSNMLYFIDFNYFETYGESLTNEIYIKSYLGAVPSHFDEIVRELIYYNKIYRRREPYYYHHINKYYLTSLHNIDLDYKELIVVGGVLDNLMGFSAVEIVDYISGDAPFKIAGFDEPLDYSFVFYRDFDYSVRNLDYYW</sequence>
<protein>
    <recommendedName>
        <fullName evidence="1">Antitoxin SocA-like Panacea domain-containing protein</fullName>
    </recommendedName>
</protein>
<dbReference type="EMBL" id="CP001719">
    <property type="protein sequence ID" value="ADC47476.1"/>
    <property type="molecule type" value="Genomic_DNA"/>
</dbReference>
<gene>
    <name evidence="2" type="ordered locus">mru_1626</name>
</gene>
<name>D3E4T2_METRM</name>
<evidence type="ECO:0000259" key="1">
    <source>
        <dbReference type="Pfam" id="PF13274"/>
    </source>
</evidence>
<dbReference type="OrthoDB" id="77772at2157"/>
<dbReference type="InterPro" id="IPR025272">
    <property type="entry name" value="SocA_Panacea"/>
</dbReference>
<organism evidence="2 3">
    <name type="scientific">Methanobrevibacter ruminantium (strain ATCC 35063 / DSM 1093 / JCM 13430 / OCM 146 / M1)</name>
    <name type="common">Methanobacterium ruminantium</name>
    <dbReference type="NCBI Taxonomy" id="634498"/>
    <lineage>
        <taxon>Archaea</taxon>
        <taxon>Methanobacteriati</taxon>
        <taxon>Methanobacteriota</taxon>
        <taxon>Methanomada group</taxon>
        <taxon>Methanobacteria</taxon>
        <taxon>Methanobacteriales</taxon>
        <taxon>Methanobacteriaceae</taxon>
        <taxon>Methanobrevibacter</taxon>
    </lineage>
</organism>
<dbReference type="Proteomes" id="UP000008680">
    <property type="component" value="Chromosome"/>
</dbReference>
<reference evidence="2 3" key="1">
    <citation type="journal article" date="2010" name="PLoS ONE">
        <title>The genome sequence of the rumen methanogen Methanobrevibacter ruminantium reveals new possibilities for controlling ruminant methane emissions.</title>
        <authorList>
            <person name="Leahy S.C."/>
            <person name="Kelly W.J."/>
            <person name="Altermann E."/>
            <person name="Ronimus R.S."/>
            <person name="Yeoman C.J."/>
            <person name="Pacheco D.M."/>
            <person name="Li D."/>
            <person name="Kong Z."/>
            <person name="McTavish S."/>
            <person name="Sang C."/>
            <person name="Lambie S.C."/>
            <person name="Janssen P.H."/>
            <person name="Dey D."/>
            <person name="Attwood G.T."/>
        </authorList>
    </citation>
    <scope>NUCLEOTIDE SEQUENCE [LARGE SCALE GENOMIC DNA]</scope>
    <source>
        <strain evidence="3">ATCC 35063 / DSM 1093 / JCM 13430 / OCM 146 / M1</strain>
    </source>
</reference>
<dbReference type="GeneID" id="8771285"/>
<dbReference type="KEGG" id="mru:mru_1626"/>
<accession>D3E4T2</accession>
<dbReference type="PATRIC" id="fig|634498.28.peg.1627"/>
<feature type="domain" description="Antitoxin SocA-like Panacea" evidence="1">
    <location>
        <begin position="33"/>
        <end position="131"/>
    </location>
</feature>
<evidence type="ECO:0000313" key="3">
    <source>
        <dbReference type="Proteomes" id="UP000008680"/>
    </source>
</evidence>
<keyword evidence="3" id="KW-1185">Reference proteome</keyword>
<proteinExistence type="predicted"/>
<dbReference type="eggNOG" id="ENOG502N59V">
    <property type="taxonomic scope" value="Archaea"/>
</dbReference>
<dbReference type="HOGENOM" id="CLU_1656895_0_0_2"/>
<dbReference type="RefSeq" id="WP_012956424.1">
    <property type="nucleotide sequence ID" value="NC_013790.1"/>
</dbReference>
<evidence type="ECO:0000313" key="2">
    <source>
        <dbReference type="EMBL" id="ADC47476.1"/>
    </source>
</evidence>
<dbReference type="STRING" id="634498.mru_1626"/>
<dbReference type="Pfam" id="PF13274">
    <property type="entry name" value="SocA_Panacea"/>
    <property type="match status" value="1"/>
</dbReference>